<keyword evidence="4 7" id="KW-0812">Transmembrane</keyword>
<keyword evidence="10" id="KW-1185">Reference proteome</keyword>
<dbReference type="InterPro" id="IPR035906">
    <property type="entry name" value="MetI-like_sf"/>
</dbReference>
<evidence type="ECO:0000256" key="7">
    <source>
        <dbReference type="RuleBase" id="RU363032"/>
    </source>
</evidence>
<feature type="transmembrane region" description="Helical" evidence="7">
    <location>
        <begin position="201"/>
        <end position="219"/>
    </location>
</feature>
<feature type="transmembrane region" description="Helical" evidence="7">
    <location>
        <begin position="12"/>
        <end position="34"/>
    </location>
</feature>
<organism evidence="9 10">
    <name type="scientific">Oryzicola mucosus</name>
    <dbReference type="NCBI Taxonomy" id="2767425"/>
    <lineage>
        <taxon>Bacteria</taxon>
        <taxon>Pseudomonadati</taxon>
        <taxon>Pseudomonadota</taxon>
        <taxon>Alphaproteobacteria</taxon>
        <taxon>Hyphomicrobiales</taxon>
        <taxon>Phyllobacteriaceae</taxon>
        <taxon>Oryzicola</taxon>
    </lineage>
</organism>
<dbReference type="Proteomes" id="UP000643405">
    <property type="component" value="Unassembled WGS sequence"/>
</dbReference>
<protein>
    <submittedName>
        <fullName evidence="9">Sugar ABC transporter permease</fullName>
    </submittedName>
</protein>
<evidence type="ECO:0000256" key="6">
    <source>
        <dbReference type="ARBA" id="ARBA00023136"/>
    </source>
</evidence>
<dbReference type="PANTHER" id="PTHR43005:SF1">
    <property type="entry name" value="SPERMIDINE_PUTRESCINE TRANSPORT SYSTEM PERMEASE PROTEIN"/>
    <property type="match status" value="1"/>
</dbReference>
<evidence type="ECO:0000256" key="1">
    <source>
        <dbReference type="ARBA" id="ARBA00004651"/>
    </source>
</evidence>
<comment type="subcellular location">
    <subcellularLocation>
        <location evidence="1 7">Cell membrane</location>
        <topology evidence="1 7">Multi-pass membrane protein</topology>
    </subcellularLocation>
</comment>
<comment type="similarity">
    <text evidence="7">Belongs to the binding-protein-dependent transport system permease family.</text>
</comment>
<keyword evidence="2 7" id="KW-0813">Transport</keyword>
<keyword evidence="5 7" id="KW-1133">Transmembrane helix</keyword>
<accession>A0A8J6TZY7</accession>
<proteinExistence type="inferred from homology"/>
<evidence type="ECO:0000313" key="9">
    <source>
        <dbReference type="EMBL" id="MBD0416859.1"/>
    </source>
</evidence>
<evidence type="ECO:0000259" key="8">
    <source>
        <dbReference type="PROSITE" id="PS50928"/>
    </source>
</evidence>
<evidence type="ECO:0000256" key="2">
    <source>
        <dbReference type="ARBA" id="ARBA00022448"/>
    </source>
</evidence>
<comment type="caution">
    <text evidence="9">The sequence shown here is derived from an EMBL/GenBank/DDBJ whole genome shotgun (WGS) entry which is preliminary data.</text>
</comment>
<sequence length="289" mass="31863">MFSSEKFTPYRLVGLAVLVELGFVIVPLVIGFWYSVNRVQFFQIRSFTGFDNYWRVLTSPSVANALAVTVTFSVISLVLTFVIGFGLAMWLERSNRLNGVMQAVVLIPYMIAMLVGSMLLKWVFSKESGLSDLVLAPMGMGDVSILADPETAMAALVYNAVWRDSAFAMIMLLAGLKSIPGHLQLAARVDGASAWYRFRRITLPLLQVPIFITMIRLFIHLVNTLTYPLILTGGGPGTSTETVVLKMYRLGFNDNVLGQANALAIMVFIVNIALVAVLLRLFKKAGNIQ</sequence>
<feature type="transmembrane region" description="Helical" evidence="7">
    <location>
        <begin position="166"/>
        <end position="189"/>
    </location>
</feature>
<evidence type="ECO:0000313" key="10">
    <source>
        <dbReference type="Proteomes" id="UP000643405"/>
    </source>
</evidence>
<dbReference type="SUPFAM" id="SSF161098">
    <property type="entry name" value="MetI-like"/>
    <property type="match status" value="1"/>
</dbReference>
<dbReference type="InterPro" id="IPR000515">
    <property type="entry name" value="MetI-like"/>
</dbReference>
<dbReference type="GO" id="GO:0055085">
    <property type="term" value="P:transmembrane transport"/>
    <property type="evidence" value="ECO:0007669"/>
    <property type="project" value="InterPro"/>
</dbReference>
<dbReference type="GO" id="GO:0005886">
    <property type="term" value="C:plasma membrane"/>
    <property type="evidence" value="ECO:0007669"/>
    <property type="project" value="UniProtKB-SubCell"/>
</dbReference>
<dbReference type="EMBL" id="JACVVX010000007">
    <property type="protein sequence ID" value="MBD0416859.1"/>
    <property type="molecule type" value="Genomic_DNA"/>
</dbReference>
<dbReference type="CDD" id="cd06261">
    <property type="entry name" value="TM_PBP2"/>
    <property type="match status" value="1"/>
</dbReference>
<evidence type="ECO:0000256" key="5">
    <source>
        <dbReference type="ARBA" id="ARBA00022989"/>
    </source>
</evidence>
<keyword evidence="6 7" id="KW-0472">Membrane</keyword>
<evidence type="ECO:0000256" key="3">
    <source>
        <dbReference type="ARBA" id="ARBA00022475"/>
    </source>
</evidence>
<gene>
    <name evidence="9" type="ORF">ICI42_19590</name>
</gene>
<feature type="transmembrane region" description="Helical" evidence="7">
    <location>
        <begin position="103"/>
        <end position="124"/>
    </location>
</feature>
<name>A0A8J6TZY7_9HYPH</name>
<feature type="transmembrane region" description="Helical" evidence="7">
    <location>
        <begin position="262"/>
        <end position="282"/>
    </location>
</feature>
<dbReference type="PANTHER" id="PTHR43005">
    <property type="entry name" value="BLR7065 PROTEIN"/>
    <property type="match status" value="1"/>
</dbReference>
<evidence type="ECO:0000256" key="4">
    <source>
        <dbReference type="ARBA" id="ARBA00022692"/>
    </source>
</evidence>
<dbReference type="Pfam" id="PF00528">
    <property type="entry name" value="BPD_transp_1"/>
    <property type="match status" value="1"/>
</dbReference>
<dbReference type="PROSITE" id="PS50928">
    <property type="entry name" value="ABC_TM1"/>
    <property type="match status" value="1"/>
</dbReference>
<dbReference type="RefSeq" id="WP_188166293.1">
    <property type="nucleotide sequence ID" value="NZ_JACVVX010000007.1"/>
</dbReference>
<keyword evidence="3" id="KW-1003">Cell membrane</keyword>
<reference evidence="9" key="1">
    <citation type="submission" date="2020-09" db="EMBL/GenBank/DDBJ databases">
        <title>Genome seq and assembly of Tianweitania sp.</title>
        <authorList>
            <person name="Chhetri G."/>
        </authorList>
    </citation>
    <scope>NUCLEOTIDE SEQUENCE</scope>
    <source>
        <strain evidence="9">Rool2</strain>
    </source>
</reference>
<dbReference type="Gene3D" id="1.10.3720.10">
    <property type="entry name" value="MetI-like"/>
    <property type="match status" value="1"/>
</dbReference>
<feature type="transmembrane region" description="Helical" evidence="7">
    <location>
        <begin position="65"/>
        <end position="91"/>
    </location>
</feature>
<feature type="domain" description="ABC transmembrane type-1" evidence="8">
    <location>
        <begin position="66"/>
        <end position="278"/>
    </location>
</feature>
<dbReference type="AlphaFoldDB" id="A0A8J6TZY7"/>